<dbReference type="GeneID" id="94582588"/>
<name>A0A1D8N5W8_YARLL</name>
<gene>
    <name evidence="1" type="ORF">YALI1_B01357g</name>
</gene>
<evidence type="ECO:0000313" key="2">
    <source>
        <dbReference type="Proteomes" id="UP000182444"/>
    </source>
</evidence>
<dbReference type="VEuPathDB" id="FungiDB:YALI1_B01357g"/>
<dbReference type="Proteomes" id="UP000182444">
    <property type="component" value="Chromosome 1B"/>
</dbReference>
<protein>
    <submittedName>
        <fullName evidence="1">Uncharacterized protein</fullName>
    </submittedName>
</protein>
<dbReference type="AlphaFoldDB" id="A0A1D8N5W8"/>
<dbReference type="EMBL" id="CP017554">
    <property type="protein sequence ID" value="AOW01032.1"/>
    <property type="molecule type" value="Genomic_DNA"/>
</dbReference>
<evidence type="ECO:0000313" key="1">
    <source>
        <dbReference type="EMBL" id="AOW01032.1"/>
    </source>
</evidence>
<dbReference type="RefSeq" id="XP_068138026.1">
    <property type="nucleotide sequence ID" value="XM_068281925.1"/>
</dbReference>
<organism evidence="1 2">
    <name type="scientific">Yarrowia lipolytica</name>
    <name type="common">Candida lipolytica</name>
    <dbReference type="NCBI Taxonomy" id="4952"/>
    <lineage>
        <taxon>Eukaryota</taxon>
        <taxon>Fungi</taxon>
        <taxon>Dikarya</taxon>
        <taxon>Ascomycota</taxon>
        <taxon>Saccharomycotina</taxon>
        <taxon>Dipodascomycetes</taxon>
        <taxon>Dipodascales</taxon>
        <taxon>Dipodascales incertae sedis</taxon>
        <taxon>Yarrowia</taxon>
    </lineage>
</organism>
<reference evidence="1 2" key="1">
    <citation type="journal article" date="2016" name="PLoS ONE">
        <title>Sequence Assembly of Yarrowia lipolytica Strain W29/CLIB89 Shows Transposable Element Diversity.</title>
        <authorList>
            <person name="Magnan C."/>
            <person name="Yu J."/>
            <person name="Chang I."/>
            <person name="Jahn E."/>
            <person name="Kanomata Y."/>
            <person name="Wu J."/>
            <person name="Zeller M."/>
            <person name="Oakes M."/>
            <person name="Baldi P."/>
            <person name="Sandmeyer S."/>
        </authorList>
    </citation>
    <scope>NUCLEOTIDE SEQUENCE [LARGE SCALE GENOMIC DNA]</scope>
    <source>
        <strain evidence="2">CLIB89(W29)</strain>
    </source>
</reference>
<sequence length="104" mass="11962">MHNRSLTYGYTVCAGWSNRIGSILRRFHCRQLNSESHVKAVDLLFSGVRAAQTIWIFRSHDVTIQPPRQETMGLIRETWSMGVAGDAELWIRVVRWIGIQKCSC</sequence>
<accession>A0A1D8N5W8</accession>
<proteinExistence type="predicted"/>